<sequence length="442" mass="46543">MALNSVDDSLTYAYEKLANDEDSRACRDIPESACHQQPGNFIKQLIGSLGNKLADELASARLILPWLLGALGAPGWMIGLLVPIREAGSLLPQLLVAAFIRPLPQRKYAWAVGSLLQSVSALALSLIALYGSSSLGGGLVLAVLAILSLARGITSIATKDVLGKTIDKDRRGRLLGWSGSLAGAATLIAGVVIVLLGNHPDRSALAVLLAIAAIGWLLNALCALWLKEDAGATQGGRNALTIMGDGLRALRTDRNFLMFNLCRTLLLGSALSLPYMALLAQQNSDENLKGLGVLILISGVAGMLASPVWGKQADQGSHRVMRNAGLLAAAALALVTLLTLLPFAWLHTVWPYAALYAVMMVAHAGIRLGRKAYVVNLAGRDNRAMYVAMSNTTTGIMLLVLGVTIGWVTHGLGSTRALLLLTISLLLASLLAHRLPNAEASP</sequence>
<comment type="caution">
    <text evidence="5">The sequence shown here is derived from an EMBL/GenBank/DDBJ whole genome shotgun (WGS) entry which is preliminary data.</text>
</comment>
<accession>A0AA41ZIJ6</accession>
<feature type="transmembrane region" description="Helical" evidence="4">
    <location>
        <begin position="414"/>
        <end position="432"/>
    </location>
</feature>
<evidence type="ECO:0000256" key="4">
    <source>
        <dbReference type="SAM" id="Phobius"/>
    </source>
</evidence>
<dbReference type="AlphaFoldDB" id="A0AA41ZIJ6"/>
<evidence type="ECO:0000256" key="2">
    <source>
        <dbReference type="ARBA" id="ARBA00022989"/>
    </source>
</evidence>
<proteinExistence type="predicted"/>
<keyword evidence="1 4" id="KW-0812">Transmembrane</keyword>
<feature type="transmembrane region" description="Helical" evidence="4">
    <location>
        <begin position="349"/>
        <end position="366"/>
    </location>
</feature>
<dbReference type="SUPFAM" id="SSF103473">
    <property type="entry name" value="MFS general substrate transporter"/>
    <property type="match status" value="1"/>
</dbReference>
<gene>
    <name evidence="5" type="ORF">OQ287_11490</name>
</gene>
<feature type="transmembrane region" description="Helical" evidence="4">
    <location>
        <begin position="63"/>
        <end position="84"/>
    </location>
</feature>
<reference evidence="5" key="1">
    <citation type="submission" date="2022-11" db="EMBL/GenBank/DDBJ databases">
        <title>Larsenimonas rhizosphaerae sp. nov., isolated from a tidal mudflat.</title>
        <authorList>
            <person name="Lee S.D."/>
            <person name="Kim I.S."/>
        </authorList>
    </citation>
    <scope>NUCLEOTIDE SEQUENCE</scope>
    <source>
        <strain evidence="5">GH2-1</strain>
    </source>
</reference>
<dbReference type="InterPro" id="IPR036259">
    <property type="entry name" value="MFS_trans_sf"/>
</dbReference>
<dbReference type="RefSeq" id="WP_265896510.1">
    <property type="nucleotide sequence ID" value="NZ_JAPIVE010000003.1"/>
</dbReference>
<organism evidence="5 6">
    <name type="scientific">Larsenimonas rhizosphaerae</name>
    <dbReference type="NCBI Taxonomy" id="2944682"/>
    <lineage>
        <taxon>Bacteria</taxon>
        <taxon>Pseudomonadati</taxon>
        <taxon>Pseudomonadota</taxon>
        <taxon>Gammaproteobacteria</taxon>
        <taxon>Oceanospirillales</taxon>
        <taxon>Halomonadaceae</taxon>
        <taxon>Larsenimonas</taxon>
    </lineage>
</organism>
<feature type="transmembrane region" description="Helical" evidence="4">
    <location>
        <begin position="256"/>
        <end position="278"/>
    </location>
</feature>
<keyword evidence="6" id="KW-1185">Reference proteome</keyword>
<feature type="transmembrane region" description="Helical" evidence="4">
    <location>
        <begin position="290"/>
        <end position="309"/>
    </location>
</feature>
<dbReference type="GO" id="GO:0022857">
    <property type="term" value="F:transmembrane transporter activity"/>
    <property type="evidence" value="ECO:0007669"/>
    <property type="project" value="InterPro"/>
</dbReference>
<feature type="transmembrane region" description="Helical" evidence="4">
    <location>
        <begin position="135"/>
        <end position="153"/>
    </location>
</feature>
<dbReference type="CDD" id="cd06174">
    <property type="entry name" value="MFS"/>
    <property type="match status" value="1"/>
</dbReference>
<evidence type="ECO:0000313" key="6">
    <source>
        <dbReference type="Proteomes" id="UP001165678"/>
    </source>
</evidence>
<evidence type="ECO:0000256" key="1">
    <source>
        <dbReference type="ARBA" id="ARBA00022692"/>
    </source>
</evidence>
<feature type="transmembrane region" description="Helical" evidence="4">
    <location>
        <begin position="203"/>
        <end position="226"/>
    </location>
</feature>
<keyword evidence="3 4" id="KW-0472">Membrane</keyword>
<feature type="transmembrane region" description="Helical" evidence="4">
    <location>
        <begin position="386"/>
        <end position="408"/>
    </location>
</feature>
<dbReference type="EMBL" id="JAPIVE010000003">
    <property type="protein sequence ID" value="MCX2524864.1"/>
    <property type="molecule type" value="Genomic_DNA"/>
</dbReference>
<feature type="transmembrane region" description="Helical" evidence="4">
    <location>
        <begin position="321"/>
        <end position="343"/>
    </location>
</feature>
<feature type="transmembrane region" description="Helical" evidence="4">
    <location>
        <begin position="108"/>
        <end position="129"/>
    </location>
</feature>
<dbReference type="PANTHER" id="PTHR23526:SF2">
    <property type="entry name" value="MAJOR FACILITATOR SUPERFAMILY (MFS) PROFILE DOMAIN-CONTAINING PROTEIN"/>
    <property type="match status" value="1"/>
</dbReference>
<dbReference type="InterPro" id="IPR052528">
    <property type="entry name" value="Sugar_transport-like"/>
</dbReference>
<name>A0AA41ZIJ6_9GAMM</name>
<keyword evidence="2 4" id="KW-1133">Transmembrane helix</keyword>
<evidence type="ECO:0000256" key="3">
    <source>
        <dbReference type="ARBA" id="ARBA00023136"/>
    </source>
</evidence>
<feature type="transmembrane region" description="Helical" evidence="4">
    <location>
        <begin position="174"/>
        <end position="197"/>
    </location>
</feature>
<dbReference type="Proteomes" id="UP001165678">
    <property type="component" value="Unassembled WGS sequence"/>
</dbReference>
<protein>
    <submittedName>
        <fullName evidence="5">MFS transporter</fullName>
    </submittedName>
</protein>
<dbReference type="Gene3D" id="1.20.1250.20">
    <property type="entry name" value="MFS general substrate transporter like domains"/>
    <property type="match status" value="2"/>
</dbReference>
<evidence type="ECO:0000313" key="5">
    <source>
        <dbReference type="EMBL" id="MCX2524864.1"/>
    </source>
</evidence>
<dbReference type="Pfam" id="PF07690">
    <property type="entry name" value="MFS_1"/>
    <property type="match status" value="1"/>
</dbReference>
<dbReference type="InterPro" id="IPR011701">
    <property type="entry name" value="MFS"/>
</dbReference>
<dbReference type="PANTHER" id="PTHR23526">
    <property type="entry name" value="INTEGRAL MEMBRANE TRANSPORT PROTEIN-RELATED"/>
    <property type="match status" value="1"/>
</dbReference>